<reference evidence="1" key="2">
    <citation type="submission" date="2006-01" db="EMBL/GenBank/DDBJ databases">
        <authorList>
            <person name="Genoscope"/>
        </authorList>
    </citation>
    <scope>NUCLEOTIDE SEQUENCE</scope>
</reference>
<protein>
    <submittedName>
        <fullName evidence="1">Uncharacterized protein</fullName>
    </submittedName>
</protein>
<name>Q1Q5A2_KUEST</name>
<proteinExistence type="predicted"/>
<organism evidence="1">
    <name type="scientific">Kuenenia stuttgartiensis</name>
    <dbReference type="NCBI Taxonomy" id="174633"/>
    <lineage>
        <taxon>Bacteria</taxon>
        <taxon>Pseudomonadati</taxon>
        <taxon>Planctomycetota</taxon>
        <taxon>Candidatus Brocadiia</taxon>
        <taxon>Candidatus Brocadiales</taxon>
        <taxon>Candidatus Brocadiaceae</taxon>
        <taxon>Candidatus Kuenenia</taxon>
    </lineage>
</organism>
<dbReference type="EMBL" id="CT573071">
    <property type="protein sequence ID" value="CAJ75201.1"/>
    <property type="molecule type" value="Genomic_DNA"/>
</dbReference>
<dbReference type="AlphaFoldDB" id="Q1Q5A2"/>
<evidence type="ECO:0000313" key="1">
    <source>
        <dbReference type="EMBL" id="CAJ75201.1"/>
    </source>
</evidence>
<sequence>MEIEYQYAFTGKYGSTLYEALRERDFDNYIGKEKDYLLGEAKFGGEQREGFVSWLEDRLSYARWANRSEKAGVRCEGLSEYLMAHELPDDECELREKYADIRADDIMELEEGKADDIDTAYTFGFLKSQDIPDEALEKLIMVNGFYCDIHGGNTSFEKPIPISEVLKCPSCGHPVCCECANCHTDNPKNIEDAREYIASCESVSGHAYCGNCGDYSVEFMLRFLKAVNCPIPPECEEFKPIPRSARFYMTSTVDALPNKDSILQTAIAEFNKGTAGIIEIQDPSGKIWAIPERYPDGWLVSLCYPMER</sequence>
<dbReference type="RefSeq" id="WP_169704400.1">
    <property type="nucleotide sequence ID" value="NZ_OCTL01000150.1"/>
</dbReference>
<gene>
    <name evidence="1" type="ORF">kuste4439</name>
</gene>
<reference evidence="1" key="1">
    <citation type="journal article" date="2006" name="Nature">
        <title>Deciphering the evolution and metabolism of an anammox bacterium from a community genome.</title>
        <authorList>
            <person name="Strous M."/>
            <person name="Pelletier E."/>
            <person name="Mangenot S."/>
            <person name="Rattei T."/>
            <person name="Lehner A."/>
            <person name="Taylor M.W."/>
            <person name="Horn M."/>
            <person name="Daims H."/>
            <person name="Bartol-Mavel D."/>
            <person name="Wincker P."/>
            <person name="Barbe V."/>
            <person name="Fonknechten N."/>
            <person name="Vallenet D."/>
            <person name="Segurens B."/>
            <person name="Schenowitz-Truong C."/>
            <person name="Medigue C."/>
            <person name="Collingro A."/>
            <person name="Snel B."/>
            <person name="Dutilh B.E."/>
            <person name="OpDenCamp H.J.M."/>
            <person name="vanDerDrift C."/>
            <person name="Cirpus I."/>
            <person name="vanDePas-Schoonen K.T."/>
            <person name="Harhangi H.R."/>
            <person name="vanNiftrik L."/>
            <person name="Schmid M."/>
            <person name="Keltjens J."/>
            <person name="vanDeVossenberg J."/>
            <person name="Kartal B."/>
            <person name="Meier H."/>
            <person name="Frishman D."/>
            <person name="Huynen M.A."/>
            <person name="Mewes H."/>
            <person name="Weissenbach J."/>
            <person name="Jetten M.S.M."/>
            <person name="Wagner M."/>
            <person name="LePaslier D."/>
        </authorList>
    </citation>
    <scope>NUCLEOTIDE SEQUENCE</scope>
</reference>
<accession>Q1Q5A2</accession>